<sequence>MTKVYLQDVFKKSGIPTYTFVKPSEYNDIIVALRTKGRGIIVEGPSGIGKTTCIQKAIEETGQYKQVVSLSARKREDLEMIAIIPEFRDMGTVIVDDFHVLDETLKLRLADFLKILADEERENDKLILIGINKAGNSLVNMANDLNNRIDTIRFERNSDSKIEELIQLGEEALNIRINTKKELIDLSKGGFHIVQNLCSVLCTMAGALERDNENVVEIKTSIELMKDKVLNEYDRAFYSPAKDFATGTRLIREGRAPYLHLLFWLSKSEDWTIQMDDIMRAYPEHKLSVSQVVTKGHLETLINQSEHIQKVIHYDANSRTLTVEDPKFMFYIRNLLWDKFSSRIGYIGFRFETPYDFALSFAGEDRELAEKIFNLLSEKQIAVFYDKNEQTRILAENVEDYLGPIYSSQAVYVVTLLSCSYPRKVWTKFESDNFKHRFGNNSIIPIWYSDCPPGMFDESRKYGGITYEKNVDIDKQAGLICDSLVEKISERRYENKDLKSDDGE</sequence>
<organism evidence="2 3">
    <name type="scientific">Filimonas lacunae</name>
    <dbReference type="NCBI Taxonomy" id="477680"/>
    <lineage>
        <taxon>Bacteria</taxon>
        <taxon>Pseudomonadati</taxon>
        <taxon>Bacteroidota</taxon>
        <taxon>Chitinophagia</taxon>
        <taxon>Chitinophagales</taxon>
        <taxon>Chitinophagaceae</taxon>
        <taxon>Filimonas</taxon>
    </lineage>
</organism>
<dbReference type="Proteomes" id="UP000186917">
    <property type="component" value="Unassembled WGS sequence"/>
</dbReference>
<dbReference type="Pfam" id="PF13676">
    <property type="entry name" value="TIR_2"/>
    <property type="match status" value="1"/>
</dbReference>
<dbReference type="RefSeq" id="WP_076382636.1">
    <property type="nucleotide sequence ID" value="NZ_AP017422.1"/>
</dbReference>
<protein>
    <submittedName>
        <fullName evidence="2">TIR domain-containing protein</fullName>
    </submittedName>
</protein>
<dbReference type="EMBL" id="FTOR01000015">
    <property type="protein sequence ID" value="SIT34244.1"/>
    <property type="molecule type" value="Genomic_DNA"/>
</dbReference>
<reference evidence="3" key="1">
    <citation type="submission" date="2017-01" db="EMBL/GenBank/DDBJ databases">
        <authorList>
            <person name="Varghese N."/>
            <person name="Submissions S."/>
        </authorList>
    </citation>
    <scope>NUCLEOTIDE SEQUENCE [LARGE SCALE GENOMIC DNA]</scope>
    <source>
        <strain evidence="3">DSM 21054</strain>
    </source>
</reference>
<keyword evidence="3" id="KW-1185">Reference proteome</keyword>
<feature type="domain" description="AAA+ ATPase" evidence="1">
    <location>
        <begin position="36"/>
        <end position="159"/>
    </location>
</feature>
<dbReference type="Gene3D" id="3.40.50.10140">
    <property type="entry name" value="Toll/interleukin-1 receptor homology (TIR) domain"/>
    <property type="match status" value="1"/>
</dbReference>
<dbReference type="SUPFAM" id="SSF52540">
    <property type="entry name" value="P-loop containing nucleoside triphosphate hydrolases"/>
    <property type="match status" value="1"/>
</dbReference>
<dbReference type="InterPro" id="IPR035897">
    <property type="entry name" value="Toll_tir_struct_dom_sf"/>
</dbReference>
<dbReference type="InterPro" id="IPR000157">
    <property type="entry name" value="TIR_dom"/>
</dbReference>
<dbReference type="OrthoDB" id="583767at2"/>
<dbReference type="SMART" id="SM00382">
    <property type="entry name" value="AAA"/>
    <property type="match status" value="1"/>
</dbReference>
<accession>A0A173MC30</accession>
<dbReference type="AlphaFoldDB" id="A0A173MC30"/>
<gene>
    <name evidence="2" type="ORF">SAMN05421788_11570</name>
</gene>
<dbReference type="GO" id="GO:0007165">
    <property type="term" value="P:signal transduction"/>
    <property type="evidence" value="ECO:0007669"/>
    <property type="project" value="InterPro"/>
</dbReference>
<dbReference type="KEGG" id="fln:FLA_1093"/>
<dbReference type="Gene3D" id="3.40.50.300">
    <property type="entry name" value="P-loop containing nucleotide triphosphate hydrolases"/>
    <property type="match status" value="1"/>
</dbReference>
<dbReference type="InterPro" id="IPR003593">
    <property type="entry name" value="AAA+_ATPase"/>
</dbReference>
<evidence type="ECO:0000313" key="2">
    <source>
        <dbReference type="EMBL" id="SIT34244.1"/>
    </source>
</evidence>
<proteinExistence type="predicted"/>
<dbReference type="STRING" id="477680.SAMN05421788_11570"/>
<evidence type="ECO:0000313" key="3">
    <source>
        <dbReference type="Proteomes" id="UP000186917"/>
    </source>
</evidence>
<evidence type="ECO:0000259" key="1">
    <source>
        <dbReference type="SMART" id="SM00382"/>
    </source>
</evidence>
<dbReference type="SUPFAM" id="SSF52200">
    <property type="entry name" value="Toll/Interleukin receptor TIR domain"/>
    <property type="match status" value="1"/>
</dbReference>
<name>A0A173MC30_9BACT</name>
<dbReference type="InterPro" id="IPR027417">
    <property type="entry name" value="P-loop_NTPase"/>
</dbReference>